<evidence type="ECO:0000313" key="2">
    <source>
        <dbReference type="Proteomes" id="UP000010796"/>
    </source>
</evidence>
<dbReference type="KEGG" id="evi:Echvi_4414"/>
<accession>L0G5M6</accession>
<gene>
    <name evidence="1" type="ordered locus">Echvi_4414</name>
</gene>
<dbReference type="AlphaFoldDB" id="L0G5M6"/>
<dbReference type="EMBL" id="CP003346">
    <property type="protein sequence ID" value="AGA80598.1"/>
    <property type="molecule type" value="Genomic_DNA"/>
</dbReference>
<evidence type="ECO:0000313" key="1">
    <source>
        <dbReference type="EMBL" id="AGA80598.1"/>
    </source>
</evidence>
<dbReference type="Proteomes" id="UP000010796">
    <property type="component" value="Chromosome"/>
</dbReference>
<proteinExistence type="predicted"/>
<organism evidence="1 2">
    <name type="scientific">Echinicola vietnamensis (strain DSM 17526 / LMG 23754 / KMM 6221)</name>
    <dbReference type="NCBI Taxonomy" id="926556"/>
    <lineage>
        <taxon>Bacteria</taxon>
        <taxon>Pseudomonadati</taxon>
        <taxon>Bacteroidota</taxon>
        <taxon>Cytophagia</taxon>
        <taxon>Cytophagales</taxon>
        <taxon>Cyclobacteriaceae</taxon>
        <taxon>Echinicola</taxon>
    </lineage>
</organism>
<keyword evidence="2" id="KW-1185">Reference proteome</keyword>
<protein>
    <submittedName>
        <fullName evidence="1">Uncharacterized protein</fullName>
    </submittedName>
</protein>
<dbReference type="HOGENOM" id="CLU_3250641_0_0_10"/>
<sequence length="42" mass="4907">MTQGVNEVNVKWVDPENRASAISGEQGFRNKWRWGILEFRCP</sequence>
<name>L0G5M6_ECHVK</name>
<reference evidence="2" key="1">
    <citation type="submission" date="2012-02" db="EMBL/GenBank/DDBJ databases">
        <title>The complete genome of Echinicola vietnamensis DSM 17526.</title>
        <authorList>
            <person name="Lucas S."/>
            <person name="Copeland A."/>
            <person name="Lapidus A."/>
            <person name="Glavina del Rio T."/>
            <person name="Dalin E."/>
            <person name="Tice H."/>
            <person name="Bruce D."/>
            <person name="Goodwin L."/>
            <person name="Pitluck S."/>
            <person name="Peters L."/>
            <person name="Ovchinnikova G."/>
            <person name="Teshima H."/>
            <person name="Kyrpides N."/>
            <person name="Mavromatis K."/>
            <person name="Ivanova N."/>
            <person name="Brettin T."/>
            <person name="Detter J.C."/>
            <person name="Han C."/>
            <person name="Larimer F."/>
            <person name="Land M."/>
            <person name="Hauser L."/>
            <person name="Markowitz V."/>
            <person name="Cheng J.-F."/>
            <person name="Hugenholtz P."/>
            <person name="Woyke T."/>
            <person name="Wu D."/>
            <person name="Brambilla E."/>
            <person name="Klenk H.-P."/>
            <person name="Eisen J.A."/>
        </authorList>
    </citation>
    <scope>NUCLEOTIDE SEQUENCE [LARGE SCALE GENOMIC DNA]</scope>
    <source>
        <strain evidence="2">DSM 17526 / LMG 23754 / KMM 6221</strain>
    </source>
</reference>